<name>A0A4Y2TJ21_ARAVE</name>
<organism evidence="1 2">
    <name type="scientific">Araneus ventricosus</name>
    <name type="common">Orbweaver spider</name>
    <name type="synonym">Epeira ventricosa</name>
    <dbReference type="NCBI Taxonomy" id="182803"/>
    <lineage>
        <taxon>Eukaryota</taxon>
        <taxon>Metazoa</taxon>
        <taxon>Ecdysozoa</taxon>
        <taxon>Arthropoda</taxon>
        <taxon>Chelicerata</taxon>
        <taxon>Arachnida</taxon>
        <taxon>Araneae</taxon>
        <taxon>Araneomorphae</taxon>
        <taxon>Entelegynae</taxon>
        <taxon>Araneoidea</taxon>
        <taxon>Araneidae</taxon>
        <taxon>Araneus</taxon>
    </lineage>
</organism>
<evidence type="ECO:0000313" key="1">
    <source>
        <dbReference type="EMBL" id="GBN99743.1"/>
    </source>
</evidence>
<gene>
    <name evidence="1" type="ORF">AVEN_48416_1</name>
</gene>
<keyword evidence="2" id="KW-1185">Reference proteome</keyword>
<reference evidence="1 2" key="1">
    <citation type="journal article" date="2019" name="Sci. Rep.">
        <title>Orb-weaving spider Araneus ventricosus genome elucidates the spidroin gene catalogue.</title>
        <authorList>
            <person name="Kono N."/>
            <person name="Nakamura H."/>
            <person name="Ohtoshi R."/>
            <person name="Moran D.A.P."/>
            <person name="Shinohara A."/>
            <person name="Yoshida Y."/>
            <person name="Fujiwara M."/>
            <person name="Mori M."/>
            <person name="Tomita M."/>
            <person name="Arakawa K."/>
        </authorList>
    </citation>
    <scope>NUCLEOTIDE SEQUENCE [LARGE SCALE GENOMIC DNA]</scope>
</reference>
<dbReference type="AlphaFoldDB" id="A0A4Y2TJ21"/>
<accession>A0A4Y2TJ21</accession>
<dbReference type="EMBL" id="BGPR01028534">
    <property type="protein sequence ID" value="GBN99743.1"/>
    <property type="molecule type" value="Genomic_DNA"/>
</dbReference>
<protein>
    <submittedName>
        <fullName evidence="1">Uncharacterized protein</fullName>
    </submittedName>
</protein>
<sequence>MEVYSLSPGVRLSCGVKGRRSSTPETTSWCQDLQSNVHYACGGVHSLSLPPSRCGRRDLFFCKMRRRRKCSCVGTIGRSIYTSAALFSGRAAAQQYQLSA</sequence>
<proteinExistence type="predicted"/>
<comment type="caution">
    <text evidence="1">The sequence shown here is derived from an EMBL/GenBank/DDBJ whole genome shotgun (WGS) entry which is preliminary data.</text>
</comment>
<dbReference type="Proteomes" id="UP000499080">
    <property type="component" value="Unassembled WGS sequence"/>
</dbReference>
<evidence type="ECO:0000313" key="2">
    <source>
        <dbReference type="Proteomes" id="UP000499080"/>
    </source>
</evidence>